<dbReference type="InterPro" id="IPR020846">
    <property type="entry name" value="MFS_dom"/>
</dbReference>
<feature type="transmembrane region" description="Helical" evidence="7">
    <location>
        <begin position="344"/>
        <end position="365"/>
    </location>
</feature>
<feature type="transmembrane region" description="Helical" evidence="7">
    <location>
        <begin position="194"/>
        <end position="218"/>
    </location>
</feature>
<feature type="transmembrane region" description="Helical" evidence="7">
    <location>
        <begin position="74"/>
        <end position="92"/>
    </location>
</feature>
<feature type="transmembrane region" description="Helical" evidence="7">
    <location>
        <begin position="259"/>
        <end position="276"/>
    </location>
</feature>
<feature type="transmembrane region" description="Helical" evidence="7">
    <location>
        <begin position="40"/>
        <end position="62"/>
    </location>
</feature>
<feature type="transmembrane region" description="Helical" evidence="7">
    <location>
        <begin position="98"/>
        <end position="118"/>
    </location>
</feature>
<dbReference type="Gene3D" id="1.20.1250.20">
    <property type="entry name" value="MFS general substrate transporter like domains"/>
    <property type="match status" value="1"/>
</dbReference>
<feature type="transmembrane region" description="Helical" evidence="7">
    <location>
        <begin position="155"/>
        <end position="174"/>
    </location>
</feature>
<feature type="transmembrane region" description="Helical" evidence="7">
    <location>
        <begin position="282"/>
        <end position="302"/>
    </location>
</feature>
<dbReference type="InterPro" id="IPR050189">
    <property type="entry name" value="MFS_Efflux_Transporters"/>
</dbReference>
<name>A0ABV8TXB5_9ACTN</name>
<organism evidence="9 10">
    <name type="scientific">Salininema proteolyticum</name>
    <dbReference type="NCBI Taxonomy" id="1607685"/>
    <lineage>
        <taxon>Bacteria</taxon>
        <taxon>Bacillati</taxon>
        <taxon>Actinomycetota</taxon>
        <taxon>Actinomycetes</taxon>
        <taxon>Glycomycetales</taxon>
        <taxon>Glycomycetaceae</taxon>
        <taxon>Salininema</taxon>
    </lineage>
</organism>
<evidence type="ECO:0000256" key="3">
    <source>
        <dbReference type="ARBA" id="ARBA00022692"/>
    </source>
</evidence>
<evidence type="ECO:0000313" key="9">
    <source>
        <dbReference type="EMBL" id="MFC4335409.1"/>
    </source>
</evidence>
<feature type="region of interest" description="Disordered" evidence="6">
    <location>
        <begin position="371"/>
        <end position="407"/>
    </location>
</feature>
<comment type="caution">
    <text evidence="9">The sequence shown here is derived from an EMBL/GenBank/DDBJ whole genome shotgun (WGS) entry which is preliminary data.</text>
</comment>
<dbReference type="InterPro" id="IPR036259">
    <property type="entry name" value="MFS_trans_sf"/>
</dbReference>
<evidence type="ECO:0000256" key="2">
    <source>
        <dbReference type="ARBA" id="ARBA00022475"/>
    </source>
</evidence>
<evidence type="ECO:0000256" key="5">
    <source>
        <dbReference type="ARBA" id="ARBA00023136"/>
    </source>
</evidence>
<evidence type="ECO:0000256" key="6">
    <source>
        <dbReference type="SAM" id="MobiDB-lite"/>
    </source>
</evidence>
<feature type="transmembrane region" description="Helical" evidence="7">
    <location>
        <begin position="314"/>
        <end position="338"/>
    </location>
</feature>
<evidence type="ECO:0000313" key="10">
    <source>
        <dbReference type="Proteomes" id="UP001595823"/>
    </source>
</evidence>
<reference evidence="10" key="1">
    <citation type="journal article" date="2019" name="Int. J. Syst. Evol. Microbiol.">
        <title>The Global Catalogue of Microorganisms (GCM) 10K type strain sequencing project: providing services to taxonomists for standard genome sequencing and annotation.</title>
        <authorList>
            <consortium name="The Broad Institute Genomics Platform"/>
            <consortium name="The Broad Institute Genome Sequencing Center for Infectious Disease"/>
            <person name="Wu L."/>
            <person name="Ma J."/>
        </authorList>
    </citation>
    <scope>NUCLEOTIDE SEQUENCE [LARGE SCALE GENOMIC DNA]</scope>
    <source>
        <strain evidence="10">IBRC-M 10908</strain>
    </source>
</reference>
<feature type="transmembrane region" description="Helical" evidence="7">
    <location>
        <begin position="130"/>
        <end position="149"/>
    </location>
</feature>
<feature type="domain" description="Major facilitator superfamily (MFS) profile" evidence="8">
    <location>
        <begin position="1"/>
        <end position="407"/>
    </location>
</feature>
<feature type="transmembrane region" description="Helical" evidence="7">
    <location>
        <begin position="230"/>
        <end position="252"/>
    </location>
</feature>
<proteinExistence type="predicted"/>
<evidence type="ECO:0000259" key="8">
    <source>
        <dbReference type="PROSITE" id="PS50850"/>
    </source>
</evidence>
<dbReference type="RefSeq" id="WP_380620192.1">
    <property type="nucleotide sequence ID" value="NZ_JBHSDK010000013.1"/>
</dbReference>
<keyword evidence="10" id="KW-1185">Reference proteome</keyword>
<evidence type="ECO:0000256" key="4">
    <source>
        <dbReference type="ARBA" id="ARBA00022989"/>
    </source>
</evidence>
<dbReference type="PROSITE" id="PS50850">
    <property type="entry name" value="MFS"/>
    <property type="match status" value="1"/>
</dbReference>
<accession>A0ABV8TXB5</accession>
<keyword evidence="2" id="KW-1003">Cell membrane</keyword>
<comment type="subcellular location">
    <subcellularLocation>
        <location evidence="1">Cell membrane</location>
        <topology evidence="1">Multi-pass membrane protein</topology>
    </subcellularLocation>
</comment>
<dbReference type="EMBL" id="JBHSDK010000013">
    <property type="protein sequence ID" value="MFC4335409.1"/>
    <property type="molecule type" value="Genomic_DNA"/>
</dbReference>
<sequence length="407" mass="40210">MRSDRKGSTALAMAIFFAVTVEMAPAGAVGHIARDLHADVPAAAGGSAAYAIATAVVAVPCALLTRRMNLRRTVIATGVLFALAALATATAPNLETYLALRAVNGAVHGAFFPVVLALAAATDPDRPGRAVARVLLGNACALAVGVPLSEALSGWGWQVPIGLAAAAVAVAALAAPKGADVSTAEPPALRALPWIAVAVPALVFTMALAGHFSFYTYLSPLATQQGAVPSIILGAYGVAVIGGTMASGALANGRRTSRAALIAGTQGLVLAAVALVQGVPAVAVGAVVAGVCFGLLPTIVQTEMLTRARGAETVASALAVVAFNVGIAGGAFGGGLAYPAGSTAPALVGGILLGLAALAFAFTGFSRTRADRGVSPSNQSVGTGRLTRGASTPTWAERVPASKGRKA</sequence>
<keyword evidence="5 7" id="KW-0472">Membrane</keyword>
<keyword evidence="3 7" id="KW-0812">Transmembrane</keyword>
<gene>
    <name evidence="9" type="ORF">ACFPET_09385</name>
</gene>
<dbReference type="PANTHER" id="PTHR43124:SF3">
    <property type="entry name" value="CHLORAMPHENICOL EFFLUX PUMP RV0191"/>
    <property type="match status" value="1"/>
</dbReference>
<evidence type="ECO:0000256" key="1">
    <source>
        <dbReference type="ARBA" id="ARBA00004651"/>
    </source>
</evidence>
<dbReference type="Proteomes" id="UP001595823">
    <property type="component" value="Unassembled WGS sequence"/>
</dbReference>
<dbReference type="SUPFAM" id="SSF103473">
    <property type="entry name" value="MFS general substrate transporter"/>
    <property type="match status" value="1"/>
</dbReference>
<dbReference type="InterPro" id="IPR011701">
    <property type="entry name" value="MFS"/>
</dbReference>
<evidence type="ECO:0000256" key="7">
    <source>
        <dbReference type="SAM" id="Phobius"/>
    </source>
</evidence>
<dbReference type="Pfam" id="PF07690">
    <property type="entry name" value="MFS_1"/>
    <property type="match status" value="1"/>
</dbReference>
<protein>
    <submittedName>
        <fullName evidence="9">MFS transporter</fullName>
    </submittedName>
</protein>
<keyword evidence="4 7" id="KW-1133">Transmembrane helix</keyword>
<dbReference type="PANTHER" id="PTHR43124">
    <property type="entry name" value="PURINE EFFLUX PUMP PBUE"/>
    <property type="match status" value="1"/>
</dbReference>